<dbReference type="EMBL" id="FOSK01000003">
    <property type="protein sequence ID" value="SFK25616.1"/>
    <property type="molecule type" value="Genomic_DNA"/>
</dbReference>
<proteinExistence type="predicted"/>
<dbReference type="SUPFAM" id="SSF53822">
    <property type="entry name" value="Periplasmic binding protein-like I"/>
    <property type="match status" value="1"/>
</dbReference>
<dbReference type="PANTHER" id="PTHR30146">
    <property type="entry name" value="LACI-RELATED TRANSCRIPTIONAL REPRESSOR"/>
    <property type="match status" value="1"/>
</dbReference>
<evidence type="ECO:0000313" key="7">
    <source>
        <dbReference type="Proteomes" id="UP000199598"/>
    </source>
</evidence>
<dbReference type="Pfam" id="PF00356">
    <property type="entry name" value="LacI"/>
    <property type="match status" value="1"/>
</dbReference>
<keyword evidence="2" id="KW-0805">Transcription regulation</keyword>
<dbReference type="InterPro" id="IPR010982">
    <property type="entry name" value="Lambda_DNA-bd_dom_sf"/>
</dbReference>
<accession>A0A1I3Y2X3</accession>
<evidence type="ECO:0000313" key="6">
    <source>
        <dbReference type="EMBL" id="SFK25616.1"/>
    </source>
</evidence>
<dbReference type="PROSITE" id="PS50932">
    <property type="entry name" value="HTH_LACI_2"/>
    <property type="match status" value="1"/>
</dbReference>
<protein>
    <submittedName>
        <fullName evidence="6">Transcriptional regulator, LacI family</fullName>
    </submittedName>
</protein>
<organism evidence="6 7">
    <name type="scientific">Pseudovibrio ascidiaceicola</name>
    <dbReference type="NCBI Taxonomy" id="285279"/>
    <lineage>
        <taxon>Bacteria</taxon>
        <taxon>Pseudomonadati</taxon>
        <taxon>Pseudomonadota</taxon>
        <taxon>Alphaproteobacteria</taxon>
        <taxon>Hyphomicrobiales</taxon>
        <taxon>Stappiaceae</taxon>
        <taxon>Pseudovibrio</taxon>
    </lineage>
</organism>
<dbReference type="CDD" id="cd01392">
    <property type="entry name" value="HTH_LacI"/>
    <property type="match status" value="1"/>
</dbReference>
<dbReference type="Proteomes" id="UP000199598">
    <property type="component" value="Unassembled WGS sequence"/>
</dbReference>
<evidence type="ECO:0000259" key="5">
    <source>
        <dbReference type="PROSITE" id="PS50932"/>
    </source>
</evidence>
<keyword evidence="1" id="KW-0678">Repressor</keyword>
<name>A0A1I3Y2X3_9HYPH</name>
<sequence length="329" mass="35599">MKRLTGKDVARAAGVSVSAVSRAFTAENRLNKATRDHILKVASELGYRPNALARSLIKQESDLVAVVFGNTDGMYDKDFFNRLSTALQKRGKWALQIRSEEEENIAETLGKALMYPVSAAIVRAGTVDLQVIENSKKMHVPLIYTGLGPTVKGADCVWLNYKRGGLLGTRHLIKRGCKKIAYIGGIEGITADTGRREGYLEALGEAGLQPHGISQTRFDFESGLQAALNLLQSDNPPDAFYCVSDAAALGVLNAAKSILNLRVPEDVAVVGSDNMPMAAWPCFDLTAATNPIDEIVQNLMNTLEARLADPDQKEMSVVVEPELVIRGSA</sequence>
<evidence type="ECO:0000256" key="2">
    <source>
        <dbReference type="ARBA" id="ARBA00023015"/>
    </source>
</evidence>
<dbReference type="Gene3D" id="1.10.260.40">
    <property type="entry name" value="lambda repressor-like DNA-binding domains"/>
    <property type="match status" value="1"/>
</dbReference>
<keyword evidence="7" id="KW-1185">Reference proteome</keyword>
<dbReference type="SUPFAM" id="SSF47413">
    <property type="entry name" value="lambda repressor-like DNA-binding domains"/>
    <property type="match status" value="1"/>
</dbReference>
<dbReference type="SMART" id="SM00354">
    <property type="entry name" value="HTH_LACI"/>
    <property type="match status" value="1"/>
</dbReference>
<dbReference type="InterPro" id="IPR028082">
    <property type="entry name" value="Peripla_BP_I"/>
</dbReference>
<feature type="domain" description="HTH lacI-type" evidence="5">
    <location>
        <begin position="7"/>
        <end position="58"/>
    </location>
</feature>
<keyword evidence="4" id="KW-0804">Transcription</keyword>
<dbReference type="InterPro" id="IPR046335">
    <property type="entry name" value="LacI/GalR-like_sensor"/>
</dbReference>
<dbReference type="PANTHER" id="PTHR30146:SF95">
    <property type="entry name" value="RIBOSE OPERON REPRESSOR"/>
    <property type="match status" value="1"/>
</dbReference>
<evidence type="ECO:0000256" key="3">
    <source>
        <dbReference type="ARBA" id="ARBA00023125"/>
    </source>
</evidence>
<comment type="caution">
    <text evidence="6">The sequence shown here is derived from an EMBL/GenBank/DDBJ whole genome shotgun (WGS) entry which is preliminary data.</text>
</comment>
<dbReference type="InterPro" id="IPR000843">
    <property type="entry name" value="HTH_LacI"/>
</dbReference>
<dbReference type="Gene3D" id="3.40.50.2300">
    <property type="match status" value="2"/>
</dbReference>
<dbReference type="CDD" id="cd06278">
    <property type="entry name" value="PBP1_LacI-like"/>
    <property type="match status" value="1"/>
</dbReference>
<reference evidence="6 7" key="1">
    <citation type="submission" date="2016-10" db="EMBL/GenBank/DDBJ databases">
        <authorList>
            <person name="Varghese N."/>
            <person name="Submissions S."/>
        </authorList>
    </citation>
    <scope>NUCLEOTIDE SEQUENCE [LARGE SCALE GENOMIC DNA]</scope>
    <source>
        <strain evidence="6 7">DSM 16392</strain>
    </source>
</reference>
<evidence type="ECO:0000256" key="1">
    <source>
        <dbReference type="ARBA" id="ARBA00022491"/>
    </source>
</evidence>
<dbReference type="RefSeq" id="WP_093518349.1">
    <property type="nucleotide sequence ID" value="NZ_FOSK01000003.1"/>
</dbReference>
<evidence type="ECO:0000256" key="4">
    <source>
        <dbReference type="ARBA" id="ARBA00023163"/>
    </source>
</evidence>
<gene>
    <name evidence="6" type="ORF">SAMN04488518_103290</name>
</gene>
<dbReference type="Pfam" id="PF13377">
    <property type="entry name" value="Peripla_BP_3"/>
    <property type="match status" value="1"/>
</dbReference>
<keyword evidence="3" id="KW-0238">DNA-binding</keyword>